<evidence type="ECO:0000313" key="2">
    <source>
        <dbReference type="Proteomes" id="UP000029096"/>
    </source>
</evidence>
<reference evidence="1 2" key="1">
    <citation type="submission" date="2014-03" db="EMBL/GenBank/DDBJ databases">
        <title>Genomics of Bifidobacteria.</title>
        <authorList>
            <person name="Ventura M."/>
            <person name="Milani C."/>
            <person name="Lugli G.A."/>
        </authorList>
    </citation>
    <scope>NUCLEOTIDE SEQUENCE [LARGE SCALE GENOMIC DNA]</scope>
    <source>
        <strain evidence="1 2">DSM 22767</strain>
    </source>
</reference>
<keyword evidence="2" id="KW-1185">Reference proteome</keyword>
<sequence>MKVKELTDEELNAVTGSGGWWNGLLNGIGKVLLFPLTHPVFC</sequence>
<accession>A0A086ZK87</accession>
<dbReference type="Proteomes" id="UP000029096">
    <property type="component" value="Unassembled WGS sequence"/>
</dbReference>
<gene>
    <name evidence="1" type="ORF">BBOH_0411</name>
</gene>
<name>A0A086ZK87_9BIFI</name>
<proteinExistence type="predicted"/>
<dbReference type="EMBL" id="JGYP01000001">
    <property type="protein sequence ID" value="KFI46937.1"/>
    <property type="molecule type" value="Genomic_DNA"/>
</dbReference>
<dbReference type="NCBIfam" id="TIGR01847">
    <property type="entry name" value="bacteriocin_sig"/>
    <property type="match status" value="1"/>
</dbReference>
<dbReference type="InterPro" id="IPR010133">
    <property type="entry name" value="Bacteriocin_signal_seq"/>
</dbReference>
<dbReference type="STRING" id="1437606.BBOH_0411"/>
<comment type="caution">
    <text evidence="1">The sequence shown here is derived from an EMBL/GenBank/DDBJ whole genome shotgun (WGS) entry which is preliminary data.</text>
</comment>
<dbReference type="RefSeq" id="WP_143242350.1">
    <property type="nucleotide sequence ID" value="NZ_JDUS01000001.1"/>
</dbReference>
<evidence type="ECO:0008006" key="3">
    <source>
        <dbReference type="Google" id="ProtNLM"/>
    </source>
</evidence>
<protein>
    <recommendedName>
        <fullName evidence="3">Bacteriocin-type signal sequence</fullName>
    </recommendedName>
</protein>
<dbReference type="AlphaFoldDB" id="A0A086ZK87"/>
<organism evidence="1 2">
    <name type="scientific">Bifidobacterium bohemicum DSM 22767</name>
    <dbReference type="NCBI Taxonomy" id="1437606"/>
    <lineage>
        <taxon>Bacteria</taxon>
        <taxon>Bacillati</taxon>
        <taxon>Actinomycetota</taxon>
        <taxon>Actinomycetes</taxon>
        <taxon>Bifidobacteriales</taxon>
        <taxon>Bifidobacteriaceae</taxon>
        <taxon>Bifidobacterium</taxon>
    </lineage>
</organism>
<evidence type="ECO:0000313" key="1">
    <source>
        <dbReference type="EMBL" id="KFI46937.1"/>
    </source>
</evidence>